<feature type="compositionally biased region" description="Low complexity" evidence="1">
    <location>
        <begin position="404"/>
        <end position="430"/>
    </location>
</feature>
<dbReference type="RefSeq" id="XP_060332167.1">
    <property type="nucleotide sequence ID" value="XM_060481386.1"/>
</dbReference>
<feature type="compositionally biased region" description="Polar residues" evidence="1">
    <location>
        <begin position="139"/>
        <end position="149"/>
    </location>
</feature>
<organism evidence="2 3">
    <name type="scientific">Armillaria tabescens</name>
    <name type="common">Ringless honey mushroom</name>
    <name type="synonym">Agaricus tabescens</name>
    <dbReference type="NCBI Taxonomy" id="1929756"/>
    <lineage>
        <taxon>Eukaryota</taxon>
        <taxon>Fungi</taxon>
        <taxon>Dikarya</taxon>
        <taxon>Basidiomycota</taxon>
        <taxon>Agaricomycotina</taxon>
        <taxon>Agaricomycetes</taxon>
        <taxon>Agaricomycetidae</taxon>
        <taxon>Agaricales</taxon>
        <taxon>Marasmiineae</taxon>
        <taxon>Physalacriaceae</taxon>
        <taxon>Desarmillaria</taxon>
    </lineage>
</organism>
<dbReference type="Proteomes" id="UP001175211">
    <property type="component" value="Unassembled WGS sequence"/>
</dbReference>
<feature type="compositionally biased region" description="Low complexity" evidence="1">
    <location>
        <begin position="331"/>
        <end position="359"/>
    </location>
</feature>
<feature type="compositionally biased region" description="Basic and acidic residues" evidence="1">
    <location>
        <begin position="475"/>
        <end position="486"/>
    </location>
</feature>
<proteinExistence type="predicted"/>
<dbReference type="AlphaFoldDB" id="A0AA39KF56"/>
<feature type="compositionally biased region" description="Polar residues" evidence="1">
    <location>
        <begin position="267"/>
        <end position="281"/>
    </location>
</feature>
<feature type="compositionally biased region" description="Polar residues" evidence="1">
    <location>
        <begin position="498"/>
        <end position="513"/>
    </location>
</feature>
<comment type="caution">
    <text evidence="2">The sequence shown here is derived from an EMBL/GenBank/DDBJ whole genome shotgun (WGS) entry which is preliminary data.</text>
</comment>
<feature type="compositionally biased region" description="Low complexity" evidence="1">
    <location>
        <begin position="441"/>
        <end position="459"/>
    </location>
</feature>
<protein>
    <submittedName>
        <fullName evidence="2">Uncharacterized protein</fullName>
    </submittedName>
</protein>
<feature type="compositionally biased region" description="Polar residues" evidence="1">
    <location>
        <begin position="24"/>
        <end position="38"/>
    </location>
</feature>
<dbReference type="EMBL" id="JAUEPS010000013">
    <property type="protein sequence ID" value="KAK0460041.1"/>
    <property type="molecule type" value="Genomic_DNA"/>
</dbReference>
<name>A0AA39KF56_ARMTA</name>
<feature type="region of interest" description="Disordered" evidence="1">
    <location>
        <begin position="53"/>
        <end position="513"/>
    </location>
</feature>
<feature type="compositionally biased region" description="Low complexity" evidence="1">
    <location>
        <begin position="300"/>
        <end position="323"/>
    </location>
</feature>
<accession>A0AA39KF56</accession>
<sequence length="555" mass="58759">MPNILSRFRRRATSLPVTEVAEQQPATPGPSTSQSEAVLNQKIHPNLADLVNDFPPVFFSQPTPIPQPSRPSTSTERDDGIIPLKPARRTRRRSSDTSAKQNSIAPTKVAGQLEKLPESPTPSHPALPDSVDVPHDIQQVPSHGVSTRNDSTRDNDDGITPAVPSVTRRRSDASAIPSTTAVRPLDDLHPSRTPSHPASSPDASDITHDIIYSDDCDDPTRSPSSLSVSSFQETADPSHENSSSPTGSGTFGVFTRLTNFVHGSPVTPLTQSPNPPSSWSTFGRRAIRGERSTSHTTDVGTSSRPSSSGTSHSHTPPSTTRSRIGTPDDTPGSAFGSISSPSSGFTFGSHGPGPRAVGSSPPPPLPPLSHPAFSTLDENNSNVAVGNDGSKDEETAFFSDHGPRPSSSMPAMRSSSQPSSSWLTESSSRPRLQDIFSSPVSSPAISRRTSRRSTVSRGSNRQRRHRSKSASSSRKRGESGGERHDISGQGSRRAVLTPSENGNQARGNSSSQVFNLGSPFLFQGISVGAFPYLPTVTSQATLISGVHDPSVPPSS</sequence>
<feature type="compositionally biased region" description="Pro residues" evidence="1">
    <location>
        <begin position="360"/>
        <end position="369"/>
    </location>
</feature>
<evidence type="ECO:0000313" key="2">
    <source>
        <dbReference type="EMBL" id="KAK0460041.1"/>
    </source>
</evidence>
<feature type="region of interest" description="Disordered" evidence="1">
    <location>
        <begin position="15"/>
        <end position="41"/>
    </location>
</feature>
<dbReference type="GeneID" id="85364934"/>
<keyword evidence="3" id="KW-1185">Reference proteome</keyword>
<evidence type="ECO:0000256" key="1">
    <source>
        <dbReference type="SAM" id="MobiDB-lite"/>
    </source>
</evidence>
<feature type="compositionally biased region" description="Low complexity" evidence="1">
    <location>
        <begin position="194"/>
        <end position="204"/>
    </location>
</feature>
<feature type="compositionally biased region" description="Polar residues" evidence="1">
    <location>
        <begin position="231"/>
        <end position="248"/>
    </location>
</feature>
<evidence type="ECO:0000313" key="3">
    <source>
        <dbReference type="Proteomes" id="UP001175211"/>
    </source>
</evidence>
<gene>
    <name evidence="2" type="ORF">EV420DRAFT_248621</name>
</gene>
<reference evidence="2" key="1">
    <citation type="submission" date="2023-06" db="EMBL/GenBank/DDBJ databases">
        <authorList>
            <consortium name="Lawrence Berkeley National Laboratory"/>
            <person name="Ahrendt S."/>
            <person name="Sahu N."/>
            <person name="Indic B."/>
            <person name="Wong-Bajracharya J."/>
            <person name="Merenyi Z."/>
            <person name="Ke H.-M."/>
            <person name="Monk M."/>
            <person name="Kocsube S."/>
            <person name="Drula E."/>
            <person name="Lipzen A."/>
            <person name="Balint B."/>
            <person name="Henrissat B."/>
            <person name="Andreopoulos B."/>
            <person name="Martin F.M."/>
            <person name="Harder C.B."/>
            <person name="Rigling D."/>
            <person name="Ford K.L."/>
            <person name="Foster G.D."/>
            <person name="Pangilinan J."/>
            <person name="Papanicolaou A."/>
            <person name="Barry K."/>
            <person name="LaButti K."/>
            <person name="Viragh M."/>
            <person name="Koriabine M."/>
            <person name="Yan M."/>
            <person name="Riley R."/>
            <person name="Champramary S."/>
            <person name="Plett K.L."/>
            <person name="Tsai I.J."/>
            <person name="Slot J."/>
            <person name="Sipos G."/>
            <person name="Plett J."/>
            <person name="Nagy L.G."/>
            <person name="Grigoriev I.V."/>
        </authorList>
    </citation>
    <scope>NUCLEOTIDE SEQUENCE</scope>
    <source>
        <strain evidence="2">CCBAS 213</strain>
    </source>
</reference>